<evidence type="ECO:0000313" key="3">
    <source>
        <dbReference type="Proteomes" id="UP000214365"/>
    </source>
</evidence>
<dbReference type="Gene3D" id="2.20.70.150">
    <property type="match status" value="1"/>
</dbReference>
<comment type="caution">
    <text evidence="2">The sequence shown here is derived from an EMBL/GenBank/DDBJ whole genome shotgun (WGS) entry which is preliminary data.</text>
</comment>
<sequence length="173" mass="19321">MAPMFPHPRRIVTGHDEQGNAVFVDDKAIPTVPTSFDCDFAVLYETHEFPANLDEWKDPTLERTKSLANEDGVVLRVVDFKPHTKTRFHRTMSLDFGILFEGEITCYLDNGAELTLKKGDVCVQRGTIHGWENKSDKPARVYFILTASKPVHVGGKLLATAGFDDREAETGGK</sequence>
<keyword evidence="3" id="KW-1185">Reference proteome</keyword>
<evidence type="ECO:0000313" key="2">
    <source>
        <dbReference type="EMBL" id="OKL61207.1"/>
    </source>
</evidence>
<dbReference type="InterPro" id="IPR011051">
    <property type="entry name" value="RmlC_Cupin_sf"/>
</dbReference>
<dbReference type="RefSeq" id="XP_020121328.1">
    <property type="nucleotide sequence ID" value="XM_020265701.1"/>
</dbReference>
<dbReference type="CDD" id="cd02231">
    <property type="entry name" value="cupin_BLL6423-like"/>
    <property type="match status" value="1"/>
</dbReference>
<protein>
    <recommendedName>
        <fullName evidence="1">Cupin type-2 domain-containing protein</fullName>
    </recommendedName>
</protein>
<dbReference type="InterPro" id="IPR047142">
    <property type="entry name" value="OryJ/VirC-like"/>
</dbReference>
<dbReference type="InterPro" id="IPR014710">
    <property type="entry name" value="RmlC-like_jellyroll"/>
</dbReference>
<dbReference type="PANTHER" id="PTHR36156">
    <property type="entry name" value="SLR2101 PROTEIN"/>
    <property type="match status" value="1"/>
</dbReference>
<accession>A0A225B5L4</accession>
<dbReference type="EMBL" id="LFMY01000004">
    <property type="protein sequence ID" value="OKL61207.1"/>
    <property type="molecule type" value="Genomic_DNA"/>
</dbReference>
<gene>
    <name evidence="2" type="ORF">UA08_03404</name>
</gene>
<dbReference type="Gene3D" id="2.60.120.10">
    <property type="entry name" value="Jelly Rolls"/>
    <property type="match status" value="1"/>
</dbReference>
<reference evidence="2 3" key="1">
    <citation type="submission" date="2015-06" db="EMBL/GenBank/DDBJ databases">
        <title>Talaromyces atroroseus IBT 11181 draft genome.</title>
        <authorList>
            <person name="Rasmussen K.B."/>
            <person name="Rasmussen S."/>
            <person name="Petersen B."/>
            <person name="Sicheritz-Ponten T."/>
            <person name="Mortensen U.H."/>
            <person name="Thrane U."/>
        </authorList>
    </citation>
    <scope>NUCLEOTIDE SEQUENCE [LARGE SCALE GENOMIC DNA]</scope>
    <source>
        <strain evidence="2 3">IBT 11181</strain>
    </source>
</reference>
<organism evidence="2 3">
    <name type="scientific">Talaromyces atroroseus</name>
    <dbReference type="NCBI Taxonomy" id="1441469"/>
    <lineage>
        <taxon>Eukaryota</taxon>
        <taxon>Fungi</taxon>
        <taxon>Dikarya</taxon>
        <taxon>Ascomycota</taxon>
        <taxon>Pezizomycotina</taxon>
        <taxon>Eurotiomycetes</taxon>
        <taxon>Eurotiomycetidae</taxon>
        <taxon>Eurotiales</taxon>
        <taxon>Trichocomaceae</taxon>
        <taxon>Talaromyces</taxon>
        <taxon>Talaromyces sect. Trachyspermi</taxon>
    </lineage>
</organism>
<dbReference type="AlphaFoldDB" id="A0A225B5L4"/>
<dbReference type="STRING" id="1441469.A0A225B5L4"/>
<dbReference type="InterPro" id="IPR013096">
    <property type="entry name" value="Cupin_2"/>
</dbReference>
<dbReference type="OrthoDB" id="5840532at2759"/>
<proteinExistence type="predicted"/>
<dbReference type="Proteomes" id="UP000214365">
    <property type="component" value="Unassembled WGS sequence"/>
</dbReference>
<dbReference type="SUPFAM" id="SSF51182">
    <property type="entry name" value="RmlC-like cupins"/>
    <property type="match status" value="1"/>
</dbReference>
<dbReference type="GeneID" id="31003159"/>
<feature type="domain" description="Cupin type-2" evidence="1">
    <location>
        <begin position="77"/>
        <end position="144"/>
    </location>
</feature>
<name>A0A225B5L4_TALAT</name>
<evidence type="ECO:0000259" key="1">
    <source>
        <dbReference type="Pfam" id="PF07883"/>
    </source>
</evidence>
<dbReference type="Pfam" id="PF07883">
    <property type="entry name" value="Cupin_2"/>
    <property type="match status" value="1"/>
</dbReference>
<dbReference type="PANTHER" id="PTHR36156:SF2">
    <property type="entry name" value="CUPIN TYPE-2 DOMAIN-CONTAINING PROTEIN"/>
    <property type="match status" value="1"/>
</dbReference>